<dbReference type="EMBL" id="JEMT01022799">
    <property type="protein sequence ID" value="EXX64807.1"/>
    <property type="molecule type" value="Genomic_DNA"/>
</dbReference>
<organism evidence="1 2">
    <name type="scientific">Rhizophagus irregularis (strain DAOM 197198w)</name>
    <name type="common">Glomus intraradices</name>
    <dbReference type="NCBI Taxonomy" id="1432141"/>
    <lineage>
        <taxon>Eukaryota</taxon>
        <taxon>Fungi</taxon>
        <taxon>Fungi incertae sedis</taxon>
        <taxon>Mucoromycota</taxon>
        <taxon>Glomeromycotina</taxon>
        <taxon>Glomeromycetes</taxon>
        <taxon>Glomerales</taxon>
        <taxon>Glomeraceae</taxon>
        <taxon>Rhizophagus</taxon>
    </lineage>
</organism>
<name>A0A015J5J5_RHIIW</name>
<dbReference type="HOGENOM" id="CLU_2321623_0_0_1"/>
<dbReference type="AlphaFoldDB" id="A0A015J5J5"/>
<evidence type="ECO:0000313" key="1">
    <source>
        <dbReference type="EMBL" id="EXX64807.1"/>
    </source>
</evidence>
<dbReference type="Proteomes" id="UP000022910">
    <property type="component" value="Unassembled WGS sequence"/>
</dbReference>
<sequence length="99" mass="11436">MHIGKTLQSKMYLDTLTQHCISIIKLHEKDNNKEKNKIEEQEKELYGKVCVAKSINFTVNRASNEIIKMKITIILARDREVALKMVIGPRRPRSYGPTP</sequence>
<comment type="caution">
    <text evidence="1">The sequence shown here is derived from an EMBL/GenBank/DDBJ whole genome shotgun (WGS) entry which is preliminary data.</text>
</comment>
<protein>
    <submittedName>
        <fullName evidence="1">Uncharacterized protein</fullName>
    </submittedName>
</protein>
<reference evidence="1 2" key="1">
    <citation type="submission" date="2014-02" db="EMBL/GenBank/DDBJ databases">
        <title>Single nucleus genome sequencing reveals high similarity among nuclei of an endomycorrhizal fungus.</title>
        <authorList>
            <person name="Lin K."/>
            <person name="Geurts R."/>
            <person name="Zhang Z."/>
            <person name="Limpens E."/>
            <person name="Saunders D.G."/>
            <person name="Mu D."/>
            <person name="Pang E."/>
            <person name="Cao H."/>
            <person name="Cha H."/>
            <person name="Lin T."/>
            <person name="Zhou Q."/>
            <person name="Shang Y."/>
            <person name="Li Y."/>
            <person name="Ivanov S."/>
            <person name="Sharma T."/>
            <person name="Velzen R.V."/>
            <person name="Ruijter N.D."/>
            <person name="Aanen D.K."/>
            <person name="Win J."/>
            <person name="Kamoun S."/>
            <person name="Bisseling T."/>
            <person name="Huang S."/>
        </authorList>
    </citation>
    <scope>NUCLEOTIDE SEQUENCE [LARGE SCALE GENOMIC DNA]</scope>
    <source>
        <strain evidence="2">DAOM197198w</strain>
    </source>
</reference>
<evidence type="ECO:0000313" key="2">
    <source>
        <dbReference type="Proteomes" id="UP000022910"/>
    </source>
</evidence>
<keyword evidence="2" id="KW-1185">Reference proteome</keyword>
<gene>
    <name evidence="1" type="ORF">RirG_139270</name>
</gene>
<accession>A0A015J5J5</accession>
<proteinExistence type="predicted"/>
<dbReference type="OrthoDB" id="10527115at2759"/>